<comment type="subcellular location">
    <subcellularLocation>
        <location evidence="2">Nucleus</location>
        <location evidence="2">Nucleolus</location>
    </subcellularLocation>
</comment>
<evidence type="ECO:0000313" key="10">
    <source>
        <dbReference type="EMBL" id="OJD32114.1"/>
    </source>
</evidence>
<dbReference type="STRING" id="236234.A0A1J9QVU1"/>
<dbReference type="InterPro" id="IPR050786">
    <property type="entry name" value="EFG1_rRNA-proc"/>
</dbReference>
<evidence type="ECO:0000256" key="5">
    <source>
        <dbReference type="ARBA" id="ARBA00019827"/>
    </source>
</evidence>
<evidence type="ECO:0000313" key="11">
    <source>
        <dbReference type="Proteomes" id="UP000183809"/>
    </source>
</evidence>
<keyword evidence="7" id="KW-0175">Coiled coil</keyword>
<evidence type="ECO:0000256" key="2">
    <source>
        <dbReference type="ARBA" id="ARBA00004604"/>
    </source>
</evidence>
<evidence type="ECO:0000256" key="7">
    <source>
        <dbReference type="ARBA" id="ARBA00023054"/>
    </source>
</evidence>
<dbReference type="EMBL" id="MNUE01000041">
    <property type="protein sequence ID" value="OJD32114.1"/>
    <property type="molecule type" value="Genomic_DNA"/>
</dbReference>
<evidence type="ECO:0000256" key="8">
    <source>
        <dbReference type="ARBA" id="ARBA00023242"/>
    </source>
</evidence>
<keyword evidence="8" id="KW-0539">Nucleus</keyword>
<dbReference type="OrthoDB" id="47732at2759"/>
<dbReference type="InterPro" id="IPR019310">
    <property type="entry name" value="Efg1"/>
</dbReference>
<dbReference type="AlphaFoldDB" id="A0A1J9QVU1"/>
<evidence type="ECO:0000256" key="6">
    <source>
        <dbReference type="ARBA" id="ARBA00022552"/>
    </source>
</evidence>
<reference evidence="10 11" key="1">
    <citation type="submission" date="2016-10" db="EMBL/GenBank/DDBJ databases">
        <title>Proteomics and genomics reveal pathogen-plant mechanisms compatible with a hemibiotrophic lifestyle of Diplodia corticola.</title>
        <authorList>
            <person name="Fernandes I."/>
            <person name="De Jonge R."/>
            <person name="Van De Peer Y."/>
            <person name="Devreese B."/>
            <person name="Alves A."/>
            <person name="Esteves A.C."/>
        </authorList>
    </citation>
    <scope>NUCLEOTIDE SEQUENCE [LARGE SCALE GENOMIC DNA]</scope>
    <source>
        <strain evidence="10 11">CBS 112549</strain>
    </source>
</reference>
<feature type="compositionally biased region" description="Low complexity" evidence="9">
    <location>
        <begin position="12"/>
        <end position="28"/>
    </location>
</feature>
<proteinExistence type="inferred from homology"/>
<comment type="similarity">
    <text evidence="3">Belongs to the EFG1 family.</text>
</comment>
<dbReference type="RefSeq" id="XP_020128374.1">
    <property type="nucleotide sequence ID" value="XM_020275806.1"/>
</dbReference>
<accession>A0A1J9QVU1</accession>
<evidence type="ECO:0000256" key="1">
    <source>
        <dbReference type="ARBA" id="ARBA00002773"/>
    </source>
</evidence>
<feature type="region of interest" description="Disordered" evidence="9">
    <location>
        <begin position="222"/>
        <end position="283"/>
    </location>
</feature>
<gene>
    <name evidence="10" type="ORF">BKCO1_4100044</name>
</gene>
<name>A0A1J9QVU1_9PEZI</name>
<comment type="caution">
    <text evidence="10">The sequence shown here is derived from an EMBL/GenBank/DDBJ whole genome shotgun (WGS) entry which is preliminary data.</text>
</comment>
<dbReference type="PANTHER" id="PTHR33911">
    <property type="entry name" value="RRNA-PROCESSING PROTEIN EFG1"/>
    <property type="match status" value="1"/>
</dbReference>
<dbReference type="PANTHER" id="PTHR33911:SF1">
    <property type="entry name" value="RRNA-PROCESSING PROTEIN EFG1"/>
    <property type="match status" value="1"/>
</dbReference>
<dbReference type="GO" id="GO:0005730">
    <property type="term" value="C:nucleolus"/>
    <property type="evidence" value="ECO:0007669"/>
    <property type="project" value="UniProtKB-SubCell"/>
</dbReference>
<feature type="compositionally biased region" description="Basic and acidic residues" evidence="9">
    <location>
        <begin position="29"/>
        <end position="38"/>
    </location>
</feature>
<keyword evidence="6" id="KW-0698">rRNA processing</keyword>
<feature type="region of interest" description="Disordered" evidence="9">
    <location>
        <begin position="1"/>
        <end position="66"/>
    </location>
</feature>
<dbReference type="GeneID" id="31016067"/>
<sequence length="283" mass="32075">MPGLKRSRAQVDAADTFARSSASTARSSAMDHAKRKADGNAPHAKKQKTVAKPPSTKKYQPKKYSLNPLKARIRDLRRQLSRNADDMPANVRVDKERELQACEHELSVAEAERIKQEMIPRYHKIRFFERQKATRFLKKVVKQLNDDSTPEKHAELEREKHVCEVDLNYTLYYPLIRPYVSLYATSKNKDEANGSSTTTRIGGDKEMWELVEKKTQDGTLENLRNGLEWRERAPEDASSAKPVVAPPEKKPAKTRAGKSTAKSASTQAKEEDSDNMSDGGFFE</sequence>
<dbReference type="Proteomes" id="UP000183809">
    <property type="component" value="Unassembled WGS sequence"/>
</dbReference>
<comment type="function">
    <text evidence="1">Involved in rRNA processing.</text>
</comment>
<evidence type="ECO:0000256" key="3">
    <source>
        <dbReference type="ARBA" id="ARBA00006916"/>
    </source>
</evidence>
<protein>
    <recommendedName>
        <fullName evidence="4">rRNA-processing protein EFG1</fullName>
    </recommendedName>
    <alternativeName>
        <fullName evidence="5">rRNA-processing protein efg1</fullName>
    </alternativeName>
</protein>
<evidence type="ECO:0000256" key="4">
    <source>
        <dbReference type="ARBA" id="ARBA00018689"/>
    </source>
</evidence>
<dbReference type="GO" id="GO:0030688">
    <property type="term" value="C:preribosome, small subunit precursor"/>
    <property type="evidence" value="ECO:0007669"/>
    <property type="project" value="TreeGrafter"/>
</dbReference>
<keyword evidence="11" id="KW-1185">Reference proteome</keyword>
<organism evidence="10 11">
    <name type="scientific">Diplodia corticola</name>
    <dbReference type="NCBI Taxonomy" id="236234"/>
    <lineage>
        <taxon>Eukaryota</taxon>
        <taxon>Fungi</taxon>
        <taxon>Dikarya</taxon>
        <taxon>Ascomycota</taxon>
        <taxon>Pezizomycotina</taxon>
        <taxon>Dothideomycetes</taxon>
        <taxon>Dothideomycetes incertae sedis</taxon>
        <taxon>Botryosphaeriales</taxon>
        <taxon>Botryosphaeriaceae</taxon>
        <taxon>Diplodia</taxon>
    </lineage>
</organism>
<evidence type="ECO:0000256" key="9">
    <source>
        <dbReference type="SAM" id="MobiDB-lite"/>
    </source>
</evidence>
<dbReference type="GO" id="GO:0000462">
    <property type="term" value="P:maturation of SSU-rRNA from tricistronic rRNA transcript (SSU-rRNA, 5.8S rRNA, LSU-rRNA)"/>
    <property type="evidence" value="ECO:0007669"/>
    <property type="project" value="TreeGrafter"/>
</dbReference>
<dbReference type="Pfam" id="PF10153">
    <property type="entry name" value="Efg1"/>
    <property type="match status" value="1"/>
</dbReference>